<organism evidence="3 4">
    <name type="scientific">Carnobacterium divergens DSM 20623</name>
    <dbReference type="NCBI Taxonomy" id="1449336"/>
    <lineage>
        <taxon>Bacteria</taxon>
        <taxon>Bacillati</taxon>
        <taxon>Bacillota</taxon>
        <taxon>Bacilli</taxon>
        <taxon>Lactobacillales</taxon>
        <taxon>Carnobacteriaceae</taxon>
        <taxon>Carnobacterium</taxon>
    </lineage>
</organism>
<dbReference type="Gene3D" id="3.30.370.10">
    <property type="entry name" value="Barstar-like"/>
    <property type="match status" value="1"/>
</dbReference>
<dbReference type="PATRIC" id="fig|1449336.4.peg.318"/>
<dbReference type="Pfam" id="PF01337">
    <property type="entry name" value="Barstar"/>
    <property type="match status" value="1"/>
</dbReference>
<evidence type="ECO:0000313" key="3">
    <source>
        <dbReference type="EMBL" id="KRN57329.1"/>
    </source>
</evidence>
<dbReference type="AlphaFoldDB" id="A0A0R2HXD0"/>
<dbReference type="Proteomes" id="UP000051658">
    <property type="component" value="Unassembled WGS sequence"/>
</dbReference>
<comment type="similarity">
    <text evidence="1">Belongs to the barstar family.</text>
</comment>
<evidence type="ECO:0000313" key="4">
    <source>
        <dbReference type="Proteomes" id="UP000051658"/>
    </source>
</evidence>
<keyword evidence="4" id="KW-1185">Reference proteome</keyword>
<dbReference type="SUPFAM" id="SSF52038">
    <property type="entry name" value="Barstar-related"/>
    <property type="match status" value="1"/>
</dbReference>
<protein>
    <recommendedName>
        <fullName evidence="2">Barstar (barnase inhibitor) domain-containing protein</fullName>
    </recommendedName>
</protein>
<dbReference type="EMBL" id="JQBS01000007">
    <property type="protein sequence ID" value="KRN57329.1"/>
    <property type="molecule type" value="Genomic_DNA"/>
</dbReference>
<name>A0A0R2HXD0_CARDV</name>
<accession>A0A0R2HXD0</accession>
<reference evidence="3 4" key="1">
    <citation type="journal article" date="2015" name="Genome Announc.">
        <title>Expanding the biotechnology potential of lactobacilli through comparative genomics of 213 strains and associated genera.</title>
        <authorList>
            <person name="Sun Z."/>
            <person name="Harris H.M."/>
            <person name="McCann A."/>
            <person name="Guo C."/>
            <person name="Argimon S."/>
            <person name="Zhang W."/>
            <person name="Yang X."/>
            <person name="Jeffery I.B."/>
            <person name="Cooney J.C."/>
            <person name="Kagawa T.F."/>
            <person name="Liu W."/>
            <person name="Song Y."/>
            <person name="Salvetti E."/>
            <person name="Wrobel A."/>
            <person name="Rasinkangas P."/>
            <person name="Parkhill J."/>
            <person name="Rea M.C."/>
            <person name="O'Sullivan O."/>
            <person name="Ritari J."/>
            <person name="Douillard F.P."/>
            <person name="Paul Ross R."/>
            <person name="Yang R."/>
            <person name="Briner A.E."/>
            <person name="Felis G.E."/>
            <person name="de Vos W.M."/>
            <person name="Barrangou R."/>
            <person name="Klaenhammer T.R."/>
            <person name="Caufield P.W."/>
            <person name="Cui Y."/>
            <person name="Zhang H."/>
            <person name="O'Toole P.W."/>
        </authorList>
    </citation>
    <scope>NUCLEOTIDE SEQUENCE [LARGE SCALE GENOMIC DNA]</scope>
    <source>
        <strain evidence="3 4">DSM 20623</strain>
    </source>
</reference>
<comment type="caution">
    <text evidence="3">The sequence shown here is derived from an EMBL/GenBank/DDBJ whole genome shotgun (WGS) entry which is preliminary data.</text>
</comment>
<evidence type="ECO:0000259" key="2">
    <source>
        <dbReference type="Pfam" id="PF01337"/>
    </source>
</evidence>
<sequence>MNKLRDNVVTIDLKKLSIKKSLHKLLSLDFPDFYSENEDALLSAITGLVELQKNHIYKLVISKECFS</sequence>
<feature type="domain" description="Barstar (barnase inhibitor)" evidence="2">
    <location>
        <begin position="8"/>
        <end position="61"/>
    </location>
</feature>
<evidence type="ECO:0000256" key="1">
    <source>
        <dbReference type="ARBA" id="ARBA00006845"/>
    </source>
</evidence>
<gene>
    <name evidence="3" type="ORF">IV74_GL000311</name>
</gene>
<dbReference type="InterPro" id="IPR035905">
    <property type="entry name" value="Barstar-like_sf"/>
</dbReference>
<dbReference type="InterPro" id="IPR000468">
    <property type="entry name" value="Barstar"/>
</dbReference>
<proteinExistence type="inferred from homology"/>